<protein>
    <recommendedName>
        <fullName evidence="4">HTH arsR-type domain-containing protein</fullName>
    </recommendedName>
</protein>
<dbReference type="Pfam" id="PF01022">
    <property type="entry name" value="HTH_5"/>
    <property type="match status" value="1"/>
</dbReference>
<dbReference type="AlphaFoldDB" id="A0A645DNN8"/>
<dbReference type="EMBL" id="VSSQ01038038">
    <property type="protein sequence ID" value="MPM90899.1"/>
    <property type="molecule type" value="Genomic_DNA"/>
</dbReference>
<evidence type="ECO:0000313" key="5">
    <source>
        <dbReference type="EMBL" id="MPM90899.1"/>
    </source>
</evidence>
<proteinExistence type="predicted"/>
<comment type="caution">
    <text evidence="5">The sequence shown here is derived from an EMBL/GenBank/DDBJ whole genome shotgun (WGS) entry which is preliminary data.</text>
</comment>
<dbReference type="CDD" id="cd00090">
    <property type="entry name" value="HTH_ARSR"/>
    <property type="match status" value="1"/>
</dbReference>
<dbReference type="NCBIfam" id="NF033788">
    <property type="entry name" value="HTH_metalloreg"/>
    <property type="match status" value="1"/>
</dbReference>
<accession>A0A645DNN8</accession>
<dbReference type="PROSITE" id="PS50987">
    <property type="entry name" value="HTH_ARSR_2"/>
    <property type="match status" value="1"/>
</dbReference>
<keyword evidence="2" id="KW-0238">DNA-binding</keyword>
<dbReference type="InterPro" id="IPR036388">
    <property type="entry name" value="WH-like_DNA-bd_sf"/>
</dbReference>
<dbReference type="SMART" id="SM00418">
    <property type="entry name" value="HTH_ARSR"/>
    <property type="match status" value="1"/>
</dbReference>
<dbReference type="GO" id="GO:0003677">
    <property type="term" value="F:DNA binding"/>
    <property type="evidence" value="ECO:0007669"/>
    <property type="project" value="UniProtKB-KW"/>
</dbReference>
<dbReference type="InterPro" id="IPR001845">
    <property type="entry name" value="HTH_ArsR_DNA-bd_dom"/>
</dbReference>
<sequence length="115" mass="13248">MKFPSCQIDAYLYNKNMSDLDSVEFAKVLADETRQQIMKITCCEWRTVNEIVAYLNVTQPTVSHHLAILREAGLVLYKEEGKQTFYTLNRDLVTVCCNRLVTKFSSSLEQPDKCC</sequence>
<dbReference type="InterPro" id="IPR036390">
    <property type="entry name" value="WH_DNA-bd_sf"/>
</dbReference>
<feature type="domain" description="HTH arsR-type" evidence="4">
    <location>
        <begin position="14"/>
        <end position="108"/>
    </location>
</feature>
<evidence type="ECO:0000256" key="1">
    <source>
        <dbReference type="ARBA" id="ARBA00023015"/>
    </source>
</evidence>
<dbReference type="PRINTS" id="PR00778">
    <property type="entry name" value="HTHARSR"/>
</dbReference>
<dbReference type="GO" id="GO:0003700">
    <property type="term" value="F:DNA-binding transcription factor activity"/>
    <property type="evidence" value="ECO:0007669"/>
    <property type="project" value="InterPro"/>
</dbReference>
<keyword evidence="1" id="KW-0805">Transcription regulation</keyword>
<dbReference type="PANTHER" id="PTHR33154:SF33">
    <property type="entry name" value="TRANSCRIPTIONAL REPRESSOR SDPR"/>
    <property type="match status" value="1"/>
</dbReference>
<evidence type="ECO:0000256" key="3">
    <source>
        <dbReference type="ARBA" id="ARBA00023163"/>
    </source>
</evidence>
<gene>
    <name evidence="5" type="ORF">SDC9_138022</name>
</gene>
<evidence type="ECO:0000256" key="2">
    <source>
        <dbReference type="ARBA" id="ARBA00023125"/>
    </source>
</evidence>
<dbReference type="SUPFAM" id="SSF46785">
    <property type="entry name" value="Winged helix' DNA-binding domain"/>
    <property type="match status" value="1"/>
</dbReference>
<evidence type="ECO:0000259" key="4">
    <source>
        <dbReference type="PROSITE" id="PS50987"/>
    </source>
</evidence>
<keyword evidence="3" id="KW-0804">Transcription</keyword>
<name>A0A645DNN8_9ZZZZ</name>
<dbReference type="InterPro" id="IPR011991">
    <property type="entry name" value="ArsR-like_HTH"/>
</dbReference>
<dbReference type="Gene3D" id="1.10.10.10">
    <property type="entry name" value="Winged helix-like DNA-binding domain superfamily/Winged helix DNA-binding domain"/>
    <property type="match status" value="1"/>
</dbReference>
<dbReference type="PANTHER" id="PTHR33154">
    <property type="entry name" value="TRANSCRIPTIONAL REGULATOR, ARSR FAMILY"/>
    <property type="match status" value="1"/>
</dbReference>
<organism evidence="5">
    <name type="scientific">bioreactor metagenome</name>
    <dbReference type="NCBI Taxonomy" id="1076179"/>
    <lineage>
        <taxon>unclassified sequences</taxon>
        <taxon>metagenomes</taxon>
        <taxon>ecological metagenomes</taxon>
    </lineage>
</organism>
<reference evidence="5" key="1">
    <citation type="submission" date="2019-08" db="EMBL/GenBank/DDBJ databases">
        <authorList>
            <person name="Kucharzyk K."/>
            <person name="Murdoch R.W."/>
            <person name="Higgins S."/>
            <person name="Loffler F."/>
        </authorList>
    </citation>
    <scope>NUCLEOTIDE SEQUENCE</scope>
</reference>
<dbReference type="InterPro" id="IPR051081">
    <property type="entry name" value="HTH_MetalResp_TranReg"/>
</dbReference>